<dbReference type="CDD" id="cd05802">
    <property type="entry name" value="GlmM"/>
    <property type="match status" value="1"/>
</dbReference>
<comment type="function">
    <text evidence="8 10">Catalyzes the conversion of glucosamine-6-phosphate to glucosamine-1-phosphate.</text>
</comment>
<organism evidence="16 17">
    <name type="scientific">Granulicella aggregans</name>
    <dbReference type="NCBI Taxonomy" id="474949"/>
    <lineage>
        <taxon>Bacteria</taxon>
        <taxon>Pseudomonadati</taxon>
        <taxon>Acidobacteriota</taxon>
        <taxon>Terriglobia</taxon>
        <taxon>Terriglobales</taxon>
        <taxon>Acidobacteriaceae</taxon>
        <taxon>Granulicella</taxon>
    </lineage>
</organism>
<feature type="compositionally biased region" description="Polar residues" evidence="11">
    <location>
        <begin position="160"/>
        <end position="169"/>
    </location>
</feature>
<dbReference type="PRINTS" id="PR00509">
    <property type="entry name" value="PGMPMM"/>
</dbReference>
<evidence type="ECO:0000313" key="17">
    <source>
        <dbReference type="Proteomes" id="UP000540989"/>
    </source>
</evidence>
<dbReference type="GO" id="GO:0009252">
    <property type="term" value="P:peptidoglycan biosynthetic process"/>
    <property type="evidence" value="ECO:0007669"/>
    <property type="project" value="TreeGrafter"/>
</dbReference>
<evidence type="ECO:0000259" key="12">
    <source>
        <dbReference type="Pfam" id="PF00408"/>
    </source>
</evidence>
<dbReference type="InterPro" id="IPR005843">
    <property type="entry name" value="A-D-PHexomutase_C"/>
</dbReference>
<evidence type="ECO:0000256" key="1">
    <source>
        <dbReference type="ARBA" id="ARBA00010231"/>
    </source>
</evidence>
<evidence type="ECO:0000256" key="6">
    <source>
        <dbReference type="ARBA" id="ARBA00066330"/>
    </source>
</evidence>
<comment type="caution">
    <text evidence="16">The sequence shown here is derived from an EMBL/GenBank/DDBJ whole genome shotgun (WGS) entry which is preliminary data.</text>
</comment>
<feature type="binding site" evidence="8">
    <location>
        <position position="269"/>
    </location>
    <ligand>
        <name>Mg(2+)</name>
        <dbReference type="ChEBI" id="CHEBI:18420"/>
    </ligand>
</feature>
<feature type="domain" description="Alpha-D-phosphohexomutase alpha/beta/alpha" evidence="14">
    <location>
        <begin position="179"/>
        <end position="278"/>
    </location>
</feature>
<feature type="domain" description="Alpha-D-phosphohexomutase alpha/beta/alpha" evidence="15">
    <location>
        <begin position="282"/>
        <end position="391"/>
    </location>
</feature>
<dbReference type="InterPro" id="IPR036900">
    <property type="entry name" value="A-D-PHexomutase_C_sf"/>
</dbReference>
<evidence type="ECO:0000259" key="15">
    <source>
        <dbReference type="Pfam" id="PF02880"/>
    </source>
</evidence>
<dbReference type="HAMAP" id="MF_01554_B">
    <property type="entry name" value="GlmM_B"/>
    <property type="match status" value="1"/>
</dbReference>
<dbReference type="Pfam" id="PF02880">
    <property type="entry name" value="PGM_PMM_III"/>
    <property type="match status" value="1"/>
</dbReference>
<evidence type="ECO:0000256" key="10">
    <source>
        <dbReference type="RuleBase" id="RU004327"/>
    </source>
</evidence>
<dbReference type="SUPFAM" id="SSF53738">
    <property type="entry name" value="Phosphoglucomutase, first 3 domains"/>
    <property type="match status" value="3"/>
</dbReference>
<evidence type="ECO:0000256" key="11">
    <source>
        <dbReference type="SAM" id="MobiDB-lite"/>
    </source>
</evidence>
<dbReference type="FunFam" id="3.40.120.10:FF:000001">
    <property type="entry name" value="Phosphoglucosamine mutase"/>
    <property type="match status" value="1"/>
</dbReference>
<dbReference type="PROSITE" id="PS00710">
    <property type="entry name" value="PGM_PMM"/>
    <property type="match status" value="1"/>
</dbReference>
<dbReference type="GO" id="GO:0000287">
    <property type="term" value="F:magnesium ion binding"/>
    <property type="evidence" value="ECO:0007669"/>
    <property type="project" value="UniProtKB-UniRule"/>
</dbReference>
<gene>
    <name evidence="8" type="primary">glmM</name>
    <name evidence="16" type="ORF">HDF16_001393</name>
</gene>
<dbReference type="GO" id="GO:0006048">
    <property type="term" value="P:UDP-N-acetylglucosamine biosynthetic process"/>
    <property type="evidence" value="ECO:0007669"/>
    <property type="project" value="TreeGrafter"/>
</dbReference>
<evidence type="ECO:0000259" key="13">
    <source>
        <dbReference type="Pfam" id="PF02878"/>
    </source>
</evidence>
<dbReference type="Pfam" id="PF02879">
    <property type="entry name" value="PGM_PMM_II"/>
    <property type="match status" value="1"/>
</dbReference>
<dbReference type="Pfam" id="PF00408">
    <property type="entry name" value="PGM_PMM_IV"/>
    <property type="match status" value="1"/>
</dbReference>
<dbReference type="InterPro" id="IPR016055">
    <property type="entry name" value="A-D-PHexomutase_a/b/a-I/II/III"/>
</dbReference>
<evidence type="ECO:0000313" key="16">
    <source>
        <dbReference type="EMBL" id="MBB5056708.1"/>
    </source>
</evidence>
<dbReference type="GO" id="GO:0005829">
    <property type="term" value="C:cytosol"/>
    <property type="evidence" value="ECO:0007669"/>
    <property type="project" value="TreeGrafter"/>
</dbReference>
<dbReference type="NCBIfam" id="TIGR01455">
    <property type="entry name" value="glmM"/>
    <property type="match status" value="1"/>
</dbReference>
<keyword evidence="4 8" id="KW-0460">Magnesium</keyword>
<dbReference type="AlphaFoldDB" id="A0A7W7ZBB7"/>
<feature type="binding site" evidence="8">
    <location>
        <position position="267"/>
    </location>
    <ligand>
        <name>Mg(2+)</name>
        <dbReference type="ChEBI" id="CHEBI:18420"/>
    </ligand>
</feature>
<evidence type="ECO:0000256" key="7">
    <source>
        <dbReference type="ARBA" id="ARBA00068193"/>
    </source>
</evidence>
<feature type="modified residue" description="Phosphoserine" evidence="8">
    <location>
        <position position="98"/>
    </location>
</feature>
<comment type="cofactor">
    <cofactor evidence="8">
        <name>Mg(2+)</name>
        <dbReference type="ChEBI" id="CHEBI:18420"/>
    </cofactor>
    <text evidence="8">Binds 1 Mg(2+) ion per subunit.</text>
</comment>
<name>A0A7W7ZBB7_9BACT</name>
<dbReference type="GO" id="GO:0008966">
    <property type="term" value="F:phosphoglucosamine mutase activity"/>
    <property type="evidence" value="ECO:0007669"/>
    <property type="project" value="UniProtKB-UniRule"/>
</dbReference>
<protein>
    <recommendedName>
        <fullName evidence="7 8">Phosphoglucosamine mutase</fullName>
        <ecNumber evidence="6 8">5.4.2.10</ecNumber>
    </recommendedName>
</protein>
<dbReference type="InterPro" id="IPR005844">
    <property type="entry name" value="A-D-PHexomutase_a/b/a-I"/>
</dbReference>
<feature type="region of interest" description="Disordered" evidence="11">
    <location>
        <begin position="148"/>
        <end position="169"/>
    </location>
</feature>
<proteinExistence type="inferred from homology"/>
<dbReference type="InterPro" id="IPR005845">
    <property type="entry name" value="A-D-PHexomutase_a/b/a-II"/>
</dbReference>
<evidence type="ECO:0000256" key="8">
    <source>
        <dbReference type="HAMAP-Rule" id="MF_01554"/>
    </source>
</evidence>
<keyword evidence="3 8" id="KW-0479">Metal-binding</keyword>
<comment type="catalytic activity">
    <reaction evidence="8 10">
        <text>alpha-D-glucosamine 1-phosphate = D-glucosamine 6-phosphate</text>
        <dbReference type="Rhea" id="RHEA:23424"/>
        <dbReference type="ChEBI" id="CHEBI:58516"/>
        <dbReference type="ChEBI" id="CHEBI:58725"/>
        <dbReference type="EC" id="5.4.2.10"/>
    </reaction>
</comment>
<dbReference type="InterPro" id="IPR006352">
    <property type="entry name" value="GlmM_bact"/>
</dbReference>
<feature type="domain" description="Alpha-D-phosphohexomutase C-terminal" evidence="12">
    <location>
        <begin position="399"/>
        <end position="464"/>
    </location>
</feature>
<keyword evidence="5 8" id="KW-0413">Isomerase</keyword>
<evidence type="ECO:0000256" key="5">
    <source>
        <dbReference type="ARBA" id="ARBA00023235"/>
    </source>
</evidence>
<dbReference type="GO" id="GO:0005975">
    <property type="term" value="P:carbohydrate metabolic process"/>
    <property type="evidence" value="ECO:0007669"/>
    <property type="project" value="InterPro"/>
</dbReference>
<evidence type="ECO:0000256" key="9">
    <source>
        <dbReference type="RuleBase" id="RU004326"/>
    </source>
</evidence>
<dbReference type="PANTHER" id="PTHR42946">
    <property type="entry name" value="PHOSPHOHEXOSE MUTASE"/>
    <property type="match status" value="1"/>
</dbReference>
<dbReference type="PANTHER" id="PTHR42946:SF1">
    <property type="entry name" value="PHOSPHOGLUCOMUTASE (ALPHA-D-GLUCOSE-1,6-BISPHOSPHATE-DEPENDENT)"/>
    <property type="match status" value="1"/>
</dbReference>
<reference evidence="16 17" key="1">
    <citation type="submission" date="2020-08" db="EMBL/GenBank/DDBJ databases">
        <title>Genomic Encyclopedia of Type Strains, Phase IV (KMG-V): Genome sequencing to study the core and pangenomes of soil and plant-associated prokaryotes.</title>
        <authorList>
            <person name="Whitman W."/>
        </authorList>
    </citation>
    <scope>NUCLEOTIDE SEQUENCE [LARGE SCALE GENOMIC DNA]</scope>
    <source>
        <strain evidence="16 17">M8UP14</strain>
    </source>
</reference>
<dbReference type="InterPro" id="IPR005841">
    <property type="entry name" value="Alpha-D-phosphohexomutase_SF"/>
</dbReference>
<sequence length="472" mass="49232">MKKLFGTDGIRAVAGQAPLDPPTIYAVGLALAHHLGNSPKVLIGMDTRESGPSIAATLTSGLIAGGATVESAGIITTPGVAYLAATHNFAAGIVISASHNPWEDNGIKLFGPDGFKLPDATELAIEAEIFKQLDAATANPETAHGNVTLSEAQSEESKDLQLSGTATTPTVNESDRLTYINFLLNSVPDLTLANQKIVIDCANGAASSIAPQLFASLIERAGGEAIITHASPDGRNINEHCGALHPIVVAQEVVAQKASLGITFDGDADRALFADHHGNVINGDAVLLLAARDLAARNALANQTVVATTMSNMGLEAALKRTNIKMLRANVGDKYVLEQMLATGASLGGEQSGHIIFSGRSTTGDGLLTALLLLDIVQRAGKSLADLTSDLKTFPQVIVNVKVREKRPLETIPTVAAAIAAAEHDLEDSGRVVIRYSGTEALARVMIEAESEPLMRHHSEAIAAAIRTELGI</sequence>
<dbReference type="InterPro" id="IPR050060">
    <property type="entry name" value="Phosphoglucosamine_mutase"/>
</dbReference>
<dbReference type="Gene3D" id="3.30.310.50">
    <property type="entry name" value="Alpha-D-phosphohexomutase, C-terminal domain"/>
    <property type="match status" value="1"/>
</dbReference>
<evidence type="ECO:0000256" key="3">
    <source>
        <dbReference type="ARBA" id="ARBA00022723"/>
    </source>
</evidence>
<dbReference type="Proteomes" id="UP000540989">
    <property type="component" value="Unassembled WGS sequence"/>
</dbReference>
<dbReference type="SUPFAM" id="SSF55957">
    <property type="entry name" value="Phosphoglucomutase, C-terminal domain"/>
    <property type="match status" value="1"/>
</dbReference>
<keyword evidence="17" id="KW-1185">Reference proteome</keyword>
<feature type="binding site" description="via phosphate group" evidence="8">
    <location>
        <position position="98"/>
    </location>
    <ligand>
        <name>Mg(2+)</name>
        <dbReference type="ChEBI" id="CHEBI:18420"/>
    </ligand>
</feature>
<dbReference type="EMBL" id="JACHIP010000002">
    <property type="protein sequence ID" value="MBB5056708.1"/>
    <property type="molecule type" value="Genomic_DNA"/>
</dbReference>
<dbReference type="GO" id="GO:0004615">
    <property type="term" value="F:phosphomannomutase activity"/>
    <property type="evidence" value="ECO:0007669"/>
    <property type="project" value="TreeGrafter"/>
</dbReference>
<dbReference type="InterPro" id="IPR016066">
    <property type="entry name" value="A-D-PHexomutase_CS"/>
</dbReference>
<evidence type="ECO:0000259" key="14">
    <source>
        <dbReference type="Pfam" id="PF02879"/>
    </source>
</evidence>
<evidence type="ECO:0000256" key="4">
    <source>
        <dbReference type="ARBA" id="ARBA00022842"/>
    </source>
</evidence>
<dbReference type="FunFam" id="3.40.120.10:FF:000002">
    <property type="entry name" value="Phosphoglucosamine mutase"/>
    <property type="match status" value="1"/>
</dbReference>
<accession>A0A7W7ZBB7</accession>
<keyword evidence="2 8" id="KW-0597">Phosphoprotein</keyword>
<feature type="active site" description="Phosphoserine intermediate" evidence="8">
    <location>
        <position position="98"/>
    </location>
</feature>
<dbReference type="RefSeq" id="WP_184214826.1">
    <property type="nucleotide sequence ID" value="NZ_JACHIP010000002.1"/>
</dbReference>
<dbReference type="InterPro" id="IPR005846">
    <property type="entry name" value="A-D-PHexomutase_a/b/a-III"/>
</dbReference>
<feature type="domain" description="Alpha-D-phosphohexomutase alpha/beta/alpha" evidence="13">
    <location>
        <begin position="3"/>
        <end position="132"/>
    </location>
</feature>
<dbReference type="Pfam" id="PF02878">
    <property type="entry name" value="PGM_PMM_I"/>
    <property type="match status" value="1"/>
</dbReference>
<dbReference type="Gene3D" id="3.40.120.10">
    <property type="entry name" value="Alpha-D-Glucose-1,6-Bisphosphate, subunit A, domain 3"/>
    <property type="match status" value="3"/>
</dbReference>
<feature type="binding site" evidence="8">
    <location>
        <position position="265"/>
    </location>
    <ligand>
        <name>Mg(2+)</name>
        <dbReference type="ChEBI" id="CHEBI:18420"/>
    </ligand>
</feature>
<comment type="similarity">
    <text evidence="1 8 9">Belongs to the phosphohexose mutase family.</text>
</comment>
<dbReference type="EC" id="5.4.2.10" evidence="6 8"/>
<evidence type="ECO:0000256" key="2">
    <source>
        <dbReference type="ARBA" id="ARBA00022553"/>
    </source>
</evidence>
<comment type="PTM">
    <text evidence="8">Activated by phosphorylation.</text>
</comment>